<evidence type="ECO:0000313" key="3">
    <source>
        <dbReference type="Proteomes" id="UP001180020"/>
    </source>
</evidence>
<evidence type="ECO:0000256" key="1">
    <source>
        <dbReference type="SAM" id="MobiDB-lite"/>
    </source>
</evidence>
<accession>A0AAV9EIB4</accession>
<keyword evidence="3" id="KW-1185">Reference proteome</keyword>
<dbReference type="AlphaFoldDB" id="A0AAV9EIB4"/>
<name>A0AAV9EIB4_ACOCL</name>
<proteinExistence type="predicted"/>
<evidence type="ECO:0000313" key="2">
    <source>
        <dbReference type="EMBL" id="KAK1313002.1"/>
    </source>
</evidence>
<feature type="compositionally biased region" description="Pro residues" evidence="1">
    <location>
        <begin position="40"/>
        <end position="50"/>
    </location>
</feature>
<organism evidence="2 3">
    <name type="scientific">Acorus calamus</name>
    <name type="common">Sweet flag</name>
    <dbReference type="NCBI Taxonomy" id="4465"/>
    <lineage>
        <taxon>Eukaryota</taxon>
        <taxon>Viridiplantae</taxon>
        <taxon>Streptophyta</taxon>
        <taxon>Embryophyta</taxon>
        <taxon>Tracheophyta</taxon>
        <taxon>Spermatophyta</taxon>
        <taxon>Magnoliopsida</taxon>
        <taxon>Liliopsida</taxon>
        <taxon>Acoraceae</taxon>
        <taxon>Acorus</taxon>
    </lineage>
</organism>
<reference evidence="2" key="1">
    <citation type="journal article" date="2023" name="Nat. Commun.">
        <title>Diploid and tetraploid genomes of Acorus and the evolution of monocots.</title>
        <authorList>
            <person name="Ma L."/>
            <person name="Liu K.W."/>
            <person name="Li Z."/>
            <person name="Hsiao Y.Y."/>
            <person name="Qi Y."/>
            <person name="Fu T."/>
            <person name="Tang G.D."/>
            <person name="Zhang D."/>
            <person name="Sun W.H."/>
            <person name="Liu D.K."/>
            <person name="Li Y."/>
            <person name="Chen G.Z."/>
            <person name="Liu X.D."/>
            <person name="Liao X.Y."/>
            <person name="Jiang Y.T."/>
            <person name="Yu X."/>
            <person name="Hao Y."/>
            <person name="Huang J."/>
            <person name="Zhao X.W."/>
            <person name="Ke S."/>
            <person name="Chen Y.Y."/>
            <person name="Wu W.L."/>
            <person name="Hsu J.L."/>
            <person name="Lin Y.F."/>
            <person name="Huang M.D."/>
            <person name="Li C.Y."/>
            <person name="Huang L."/>
            <person name="Wang Z.W."/>
            <person name="Zhao X."/>
            <person name="Zhong W.Y."/>
            <person name="Peng D.H."/>
            <person name="Ahmad S."/>
            <person name="Lan S."/>
            <person name="Zhang J.S."/>
            <person name="Tsai W.C."/>
            <person name="Van de Peer Y."/>
            <person name="Liu Z.J."/>
        </authorList>
    </citation>
    <scope>NUCLEOTIDE SEQUENCE</scope>
    <source>
        <strain evidence="2">CP</strain>
    </source>
</reference>
<protein>
    <submittedName>
        <fullName evidence="2">Monothiol glutaredoxin-S10</fullName>
    </submittedName>
</protein>
<dbReference type="EMBL" id="JAUJYO010000006">
    <property type="protein sequence ID" value="KAK1313002.1"/>
    <property type="molecule type" value="Genomic_DNA"/>
</dbReference>
<reference evidence="2" key="2">
    <citation type="submission" date="2023-06" db="EMBL/GenBank/DDBJ databases">
        <authorList>
            <person name="Ma L."/>
            <person name="Liu K.-W."/>
            <person name="Li Z."/>
            <person name="Hsiao Y.-Y."/>
            <person name="Qi Y."/>
            <person name="Fu T."/>
            <person name="Tang G."/>
            <person name="Zhang D."/>
            <person name="Sun W.-H."/>
            <person name="Liu D.-K."/>
            <person name="Li Y."/>
            <person name="Chen G.-Z."/>
            <person name="Liu X.-D."/>
            <person name="Liao X.-Y."/>
            <person name="Jiang Y.-T."/>
            <person name="Yu X."/>
            <person name="Hao Y."/>
            <person name="Huang J."/>
            <person name="Zhao X.-W."/>
            <person name="Ke S."/>
            <person name="Chen Y.-Y."/>
            <person name="Wu W.-L."/>
            <person name="Hsu J.-L."/>
            <person name="Lin Y.-F."/>
            <person name="Huang M.-D."/>
            <person name="Li C.-Y."/>
            <person name="Huang L."/>
            <person name="Wang Z.-W."/>
            <person name="Zhao X."/>
            <person name="Zhong W.-Y."/>
            <person name="Peng D.-H."/>
            <person name="Ahmad S."/>
            <person name="Lan S."/>
            <person name="Zhang J.-S."/>
            <person name="Tsai W.-C."/>
            <person name="Van De Peer Y."/>
            <person name="Liu Z.-J."/>
        </authorList>
    </citation>
    <scope>NUCLEOTIDE SEQUENCE</scope>
    <source>
        <strain evidence="2">CP</strain>
        <tissue evidence="2">Leaves</tissue>
    </source>
</reference>
<gene>
    <name evidence="2" type="primary">GRXS10</name>
    <name evidence="2" type="ORF">QJS10_CPA06g00055</name>
</gene>
<sequence length="100" mass="10686">MAESSRWMGVTATATFFARTRAGVRCTHLPYSLPSFPLSPLSPPPPPPPQILNSKNARRDGAPVVVAAASSGSFGSRLEQSVNRTVSENPIVIYSKTRCS</sequence>
<comment type="caution">
    <text evidence="2">The sequence shown here is derived from an EMBL/GenBank/DDBJ whole genome shotgun (WGS) entry which is preliminary data.</text>
</comment>
<feature type="region of interest" description="Disordered" evidence="1">
    <location>
        <begin position="37"/>
        <end position="56"/>
    </location>
</feature>
<dbReference type="Proteomes" id="UP001180020">
    <property type="component" value="Unassembled WGS sequence"/>
</dbReference>